<gene>
    <name evidence="1" type="ORF">TARUN_6428</name>
</gene>
<dbReference type="Proteomes" id="UP000266272">
    <property type="component" value="Unassembled WGS sequence"/>
</dbReference>
<dbReference type="STRING" id="490622.A0A395NJ14"/>
<sequence>MHNEAWTLLRRLKEGFKGILRGGAYPDTPDDLPFVAGLVFAVAAGQMSPQGDKKVEDSDVLMHAAVAIMRKFLEEGKGSAIKQAATKTLQMKDVEGLEFESNDPWGIEKLNQVSHFP</sequence>
<evidence type="ECO:0000313" key="1">
    <source>
        <dbReference type="EMBL" id="RFU75813.1"/>
    </source>
</evidence>
<organism evidence="1 2">
    <name type="scientific">Trichoderma arundinaceum</name>
    <dbReference type="NCBI Taxonomy" id="490622"/>
    <lineage>
        <taxon>Eukaryota</taxon>
        <taxon>Fungi</taxon>
        <taxon>Dikarya</taxon>
        <taxon>Ascomycota</taxon>
        <taxon>Pezizomycotina</taxon>
        <taxon>Sordariomycetes</taxon>
        <taxon>Hypocreomycetidae</taxon>
        <taxon>Hypocreales</taxon>
        <taxon>Hypocreaceae</taxon>
        <taxon>Trichoderma</taxon>
    </lineage>
</organism>
<protein>
    <submittedName>
        <fullName evidence="1">Uncharacterized protein</fullName>
    </submittedName>
</protein>
<name>A0A395NJ14_TRIAR</name>
<keyword evidence="2" id="KW-1185">Reference proteome</keyword>
<comment type="caution">
    <text evidence="1">The sequence shown here is derived from an EMBL/GenBank/DDBJ whole genome shotgun (WGS) entry which is preliminary data.</text>
</comment>
<proteinExistence type="predicted"/>
<accession>A0A395NJ14</accession>
<evidence type="ECO:0000313" key="2">
    <source>
        <dbReference type="Proteomes" id="UP000266272"/>
    </source>
</evidence>
<dbReference type="AlphaFoldDB" id="A0A395NJ14"/>
<reference evidence="1 2" key="1">
    <citation type="journal article" date="2018" name="PLoS Pathog.">
        <title>Evolution of structural diversity of trichothecenes, a family of toxins produced by plant pathogenic and entomopathogenic fungi.</title>
        <authorList>
            <person name="Proctor R.H."/>
            <person name="McCormick S.P."/>
            <person name="Kim H.S."/>
            <person name="Cardoza R.E."/>
            <person name="Stanley A.M."/>
            <person name="Lindo L."/>
            <person name="Kelly A."/>
            <person name="Brown D.W."/>
            <person name="Lee T."/>
            <person name="Vaughan M.M."/>
            <person name="Alexander N.J."/>
            <person name="Busman M."/>
            <person name="Gutierrez S."/>
        </authorList>
    </citation>
    <scope>NUCLEOTIDE SEQUENCE [LARGE SCALE GENOMIC DNA]</scope>
    <source>
        <strain evidence="1 2">IBT 40837</strain>
    </source>
</reference>
<dbReference type="EMBL" id="PXOA01000409">
    <property type="protein sequence ID" value="RFU75813.1"/>
    <property type="molecule type" value="Genomic_DNA"/>
</dbReference>